<dbReference type="InterPro" id="IPR036291">
    <property type="entry name" value="NAD(P)-bd_dom_sf"/>
</dbReference>
<dbReference type="Gene3D" id="3.40.50.720">
    <property type="entry name" value="NAD(P)-binding Rossmann-like Domain"/>
    <property type="match status" value="1"/>
</dbReference>
<dbReference type="PANTHER" id="PTHR15020:SF50">
    <property type="entry name" value="UPF0659 PROTEIN YMR090W"/>
    <property type="match status" value="1"/>
</dbReference>
<keyword evidence="3" id="KW-1185">Reference proteome</keyword>
<gene>
    <name evidence="2" type="ORF">SO694_0021303</name>
</gene>
<dbReference type="Pfam" id="PF13460">
    <property type="entry name" value="NAD_binding_10"/>
    <property type="match status" value="1"/>
</dbReference>
<feature type="domain" description="NAD(P)-binding" evidence="1">
    <location>
        <begin position="18"/>
        <end position="217"/>
    </location>
</feature>
<organism evidence="2 3">
    <name type="scientific">Aureococcus anophagefferens</name>
    <name type="common">Harmful bloom alga</name>
    <dbReference type="NCBI Taxonomy" id="44056"/>
    <lineage>
        <taxon>Eukaryota</taxon>
        <taxon>Sar</taxon>
        <taxon>Stramenopiles</taxon>
        <taxon>Ochrophyta</taxon>
        <taxon>Pelagophyceae</taxon>
        <taxon>Pelagomonadales</taxon>
        <taxon>Pelagomonadaceae</taxon>
        <taxon>Aureococcus</taxon>
    </lineage>
</organism>
<sequence>MLALLATSTTAMNVLITGATGRLGELLYAQAKADPAIGAVKAFVTNVTKAKQYLNCTKCDASEGIFVGNVTDRASLDAAMAGVDAVLVAVGASPGDSADQQKAVEFAGVENTVAALYAAPGPTPPVARQVVLCSSMGTTQPDPSPQEGGSILFWKLNAEAHVLAADLKGVVVKPCGLSMGAGGEKALVAGRDDALLTELKVPVMPRADVARVMLRAVVRGDAKLRFDLCAKLVGPPTTDVDGLLEAAAYPRSD</sequence>
<protein>
    <submittedName>
        <fullName evidence="2">Divinyl chlorophyllide a 8-vinyl-reductase</fullName>
    </submittedName>
</protein>
<accession>A0ABR1FG51</accession>
<dbReference type="EMBL" id="JBBJCI010000446">
    <property type="protein sequence ID" value="KAK7230210.1"/>
    <property type="molecule type" value="Genomic_DNA"/>
</dbReference>
<evidence type="ECO:0000259" key="1">
    <source>
        <dbReference type="Pfam" id="PF13460"/>
    </source>
</evidence>
<dbReference type="PANTHER" id="PTHR15020">
    <property type="entry name" value="FLAVIN REDUCTASE-RELATED"/>
    <property type="match status" value="1"/>
</dbReference>
<comment type="caution">
    <text evidence="2">The sequence shown here is derived from an EMBL/GenBank/DDBJ whole genome shotgun (WGS) entry which is preliminary data.</text>
</comment>
<evidence type="ECO:0000313" key="2">
    <source>
        <dbReference type="EMBL" id="KAK7230210.1"/>
    </source>
</evidence>
<reference evidence="2 3" key="1">
    <citation type="submission" date="2024-03" db="EMBL/GenBank/DDBJ databases">
        <title>Aureococcus anophagefferens CCMP1851 and Kratosvirus quantuckense: Draft genome of a second virus-susceptible host strain in the model system.</title>
        <authorList>
            <person name="Chase E."/>
            <person name="Truchon A.R."/>
            <person name="Schepens W."/>
            <person name="Wilhelm S.W."/>
        </authorList>
    </citation>
    <scope>NUCLEOTIDE SEQUENCE [LARGE SCALE GENOMIC DNA]</scope>
    <source>
        <strain evidence="2 3">CCMP1851</strain>
    </source>
</reference>
<dbReference type="InterPro" id="IPR016040">
    <property type="entry name" value="NAD(P)-bd_dom"/>
</dbReference>
<dbReference type="SUPFAM" id="SSF51735">
    <property type="entry name" value="NAD(P)-binding Rossmann-fold domains"/>
    <property type="match status" value="1"/>
</dbReference>
<dbReference type="Proteomes" id="UP001363151">
    <property type="component" value="Unassembled WGS sequence"/>
</dbReference>
<name>A0ABR1FG51_AURAN</name>
<proteinExistence type="predicted"/>
<evidence type="ECO:0000313" key="3">
    <source>
        <dbReference type="Proteomes" id="UP001363151"/>
    </source>
</evidence>